<keyword evidence="2 4" id="KW-0378">Hydrolase</keyword>
<organism evidence="4 5">
    <name type="scientific">Labrys wisconsinensis</name>
    <dbReference type="NCBI Taxonomy" id="425677"/>
    <lineage>
        <taxon>Bacteria</taxon>
        <taxon>Pseudomonadati</taxon>
        <taxon>Pseudomonadota</taxon>
        <taxon>Alphaproteobacteria</taxon>
        <taxon>Hyphomicrobiales</taxon>
        <taxon>Xanthobacteraceae</taxon>
        <taxon>Labrys</taxon>
    </lineage>
</organism>
<dbReference type="Gene3D" id="1.10.1400.10">
    <property type="match status" value="1"/>
</dbReference>
<dbReference type="PANTHER" id="PTHR34218:SF4">
    <property type="entry name" value="ACYL-HOMOSERINE LACTONE ACYLASE QUIP"/>
    <property type="match status" value="1"/>
</dbReference>
<dbReference type="RefSeq" id="WP_307277424.1">
    <property type="nucleotide sequence ID" value="NZ_JAUSVX010000010.1"/>
</dbReference>
<evidence type="ECO:0000313" key="4">
    <source>
        <dbReference type="EMBL" id="MDQ0471738.1"/>
    </source>
</evidence>
<proteinExistence type="inferred from homology"/>
<dbReference type="InterPro" id="IPR043146">
    <property type="entry name" value="Penicillin_amidase_N_B-knob"/>
</dbReference>
<sequence length="773" mass="82920">MPSTTRHTLPGLEQPASIVVDRWGVPHIRARSRRDAFFVQGFNAARDRLWQIDLWRKRGLGLLAADFGPGYLAQDRACRLFLYRGDMAAEWAAYGVPDAQAITEAFVAGINAYVGLTEADPSLLPPEFGALGTRPARWRAEDVVRIRSHALSDNAPSELARARVMALADADTDELRQAVEPKTAPVIPDGLDLAALAPEALDLLALAKAPAGFPPERLAATLDEAGRWAKVVDGRVARAEGSNNWVLAPARTATGRPILASDPHRAYSLPSLRYVAHLQAPGLDVIGAGEPALPGISIGHNGTAAFGLTIFPTDQEDVYVYDTDPDDPHRYRHGADWEAMRVIREAVAVKGAPEQQAELKFTRHGPVVFEDRARRKAYAVRTVWLEPGSAAYFASLAYQAASSLGEFEAALAHWSVPPVNQVYADTSGAIGWIAAAKAPRRPNWNGLLPVPGDGRFEWDGFLPAGALPRALNPAAGFVFSANQMNLPPDFPQEQTRLGHEWLEPSRADRIAAVLAPASGQTLADAMALQTDTLSLPAARVCALLPAELPGPAAALLAGWDRRLDAASPAALLFEVWWHKHLGPAVLDRAAADPAVRALLGDGDVASILDRLERPDPGRDVLLAATLEAAFAECVGLMGADAASWAWGRLHHGFFEHALDRRSDVGPLPVGGSGSTVMNTHYRLPDFRAVTGASFRMVVDVGAWDESRFINAPGQSGDPRSPHYADLAPTWAAGEYLPLAYSREAVDAAAESIIELEPATATQEPLSRPGEGQG</sequence>
<dbReference type="Gene3D" id="1.10.439.10">
    <property type="entry name" value="Penicillin Amidohydrolase, domain 1"/>
    <property type="match status" value="1"/>
</dbReference>
<evidence type="ECO:0000256" key="1">
    <source>
        <dbReference type="ARBA" id="ARBA00006586"/>
    </source>
</evidence>
<dbReference type="PIRSF" id="PIRSF001227">
    <property type="entry name" value="Pen_acylase"/>
    <property type="match status" value="1"/>
</dbReference>
<dbReference type="InterPro" id="IPR029055">
    <property type="entry name" value="Ntn_hydrolases_N"/>
</dbReference>
<dbReference type="InterPro" id="IPR002692">
    <property type="entry name" value="S45"/>
</dbReference>
<dbReference type="PANTHER" id="PTHR34218">
    <property type="entry name" value="PEPTIDASE S45 PENICILLIN AMIDASE"/>
    <property type="match status" value="1"/>
</dbReference>
<dbReference type="CDD" id="cd03747">
    <property type="entry name" value="Ntn_PGA_like"/>
    <property type="match status" value="1"/>
</dbReference>
<dbReference type="Proteomes" id="UP001242480">
    <property type="component" value="Unassembled WGS sequence"/>
</dbReference>
<evidence type="ECO:0000256" key="2">
    <source>
        <dbReference type="ARBA" id="ARBA00022801"/>
    </source>
</evidence>
<dbReference type="GO" id="GO:0008953">
    <property type="term" value="F:penicillin amidase activity"/>
    <property type="evidence" value="ECO:0007669"/>
    <property type="project" value="UniProtKB-EC"/>
</dbReference>
<dbReference type="Gene3D" id="3.60.20.10">
    <property type="entry name" value="Glutamine Phosphoribosylpyrophosphate, subunit 1, domain 1"/>
    <property type="match status" value="1"/>
</dbReference>
<accession>A0ABU0JBT4</accession>
<dbReference type="EC" id="3.5.1.11" evidence="4"/>
<comment type="caution">
    <text evidence="4">The sequence shown here is derived from an EMBL/GenBank/DDBJ whole genome shotgun (WGS) entry which is preliminary data.</text>
</comment>
<evidence type="ECO:0000256" key="3">
    <source>
        <dbReference type="ARBA" id="ARBA00023145"/>
    </source>
</evidence>
<protein>
    <submittedName>
        <fullName evidence="4">Penicillin amidase</fullName>
        <ecNumber evidence="4">3.5.1.11</ecNumber>
    </submittedName>
</protein>
<dbReference type="InterPro" id="IPR043147">
    <property type="entry name" value="Penicillin_amidase_A-knob"/>
</dbReference>
<evidence type="ECO:0000313" key="5">
    <source>
        <dbReference type="Proteomes" id="UP001242480"/>
    </source>
</evidence>
<comment type="similarity">
    <text evidence="1">Belongs to the peptidase S45 family.</text>
</comment>
<reference evidence="4 5" key="1">
    <citation type="submission" date="2023-07" db="EMBL/GenBank/DDBJ databases">
        <title>Genomic Encyclopedia of Type Strains, Phase IV (KMG-IV): sequencing the most valuable type-strain genomes for metagenomic binning, comparative biology and taxonomic classification.</title>
        <authorList>
            <person name="Goeker M."/>
        </authorList>
    </citation>
    <scope>NUCLEOTIDE SEQUENCE [LARGE SCALE GENOMIC DNA]</scope>
    <source>
        <strain evidence="4 5">DSM 19619</strain>
    </source>
</reference>
<dbReference type="InterPro" id="IPR023343">
    <property type="entry name" value="Penicillin_amidase_dom1"/>
</dbReference>
<dbReference type="SUPFAM" id="SSF56235">
    <property type="entry name" value="N-terminal nucleophile aminohydrolases (Ntn hydrolases)"/>
    <property type="match status" value="1"/>
</dbReference>
<keyword evidence="5" id="KW-1185">Reference proteome</keyword>
<dbReference type="Pfam" id="PF01804">
    <property type="entry name" value="Penicil_amidase"/>
    <property type="match status" value="1"/>
</dbReference>
<dbReference type="Gene3D" id="2.30.120.10">
    <property type="match status" value="1"/>
</dbReference>
<name>A0ABU0JBT4_9HYPH</name>
<dbReference type="InterPro" id="IPR014395">
    <property type="entry name" value="Pen/GL7ACA/AHL_acylase"/>
</dbReference>
<gene>
    <name evidence="4" type="ORF">QO011_004765</name>
</gene>
<dbReference type="EMBL" id="JAUSVX010000010">
    <property type="protein sequence ID" value="MDQ0471738.1"/>
    <property type="molecule type" value="Genomic_DNA"/>
</dbReference>
<keyword evidence="3" id="KW-0865">Zymogen</keyword>